<evidence type="ECO:0000313" key="3">
    <source>
        <dbReference type="Proteomes" id="UP000006753"/>
    </source>
</evidence>
<dbReference type="Proteomes" id="UP000006753">
    <property type="component" value="Unassembled WGS sequence"/>
</dbReference>
<keyword evidence="1" id="KW-0732">Signal</keyword>
<dbReference type="OrthoDB" id="3542240at2759"/>
<keyword evidence="3" id="KW-1185">Reference proteome</keyword>
<evidence type="ECO:0000313" key="2">
    <source>
        <dbReference type="EMBL" id="EKD20690.1"/>
    </source>
</evidence>
<organism evidence="2 3">
    <name type="scientific">Marssonina brunnea f. sp. multigermtubi (strain MB_m1)</name>
    <name type="common">Marssonina leaf spot fungus</name>
    <dbReference type="NCBI Taxonomy" id="1072389"/>
    <lineage>
        <taxon>Eukaryota</taxon>
        <taxon>Fungi</taxon>
        <taxon>Dikarya</taxon>
        <taxon>Ascomycota</taxon>
        <taxon>Pezizomycotina</taxon>
        <taxon>Leotiomycetes</taxon>
        <taxon>Helotiales</taxon>
        <taxon>Drepanopezizaceae</taxon>
        <taxon>Drepanopeziza</taxon>
    </lineage>
</organism>
<dbReference type="InParanoid" id="K1WSU7"/>
<dbReference type="AlphaFoldDB" id="K1WSU7"/>
<feature type="signal peptide" evidence="1">
    <location>
        <begin position="1"/>
        <end position="19"/>
    </location>
</feature>
<dbReference type="EMBL" id="JH921429">
    <property type="protein sequence ID" value="EKD20690.1"/>
    <property type="molecule type" value="Genomic_DNA"/>
</dbReference>
<evidence type="ECO:0000256" key="1">
    <source>
        <dbReference type="SAM" id="SignalP"/>
    </source>
</evidence>
<gene>
    <name evidence="2" type="ORF">MBM_01372</name>
</gene>
<proteinExistence type="predicted"/>
<feature type="chain" id="PRO_5003853117" evidence="1">
    <location>
        <begin position="20"/>
        <end position="91"/>
    </location>
</feature>
<dbReference type="HOGENOM" id="CLU_2427476_0_0_1"/>
<reference evidence="2 3" key="1">
    <citation type="journal article" date="2012" name="BMC Genomics">
        <title>Sequencing the genome of Marssonina brunnea reveals fungus-poplar co-evolution.</title>
        <authorList>
            <person name="Zhu S."/>
            <person name="Cao Y.-Z."/>
            <person name="Jiang C."/>
            <person name="Tan B.-Y."/>
            <person name="Wang Z."/>
            <person name="Feng S."/>
            <person name="Zhang L."/>
            <person name="Su X.-H."/>
            <person name="Brejova B."/>
            <person name="Vinar T."/>
            <person name="Xu M."/>
            <person name="Wang M.-X."/>
            <person name="Zhang S.-G."/>
            <person name="Huang M.-R."/>
            <person name="Wu R."/>
            <person name="Zhou Y."/>
        </authorList>
    </citation>
    <scope>NUCLEOTIDE SEQUENCE [LARGE SCALE GENOMIC DNA]</scope>
    <source>
        <strain evidence="2 3">MB_m1</strain>
    </source>
</reference>
<sequence length="91" mass="9651">MQFFKSALSLSALLMLASALSVERNVLSSGDVQAMPHVIATNFKAYRGPANNTAPPASSFGISATGCDAEDEADCKEFCHLSEQTANRRLA</sequence>
<protein>
    <submittedName>
        <fullName evidence="2">Uncharacterized protein</fullName>
    </submittedName>
</protein>
<accession>K1WSU7</accession>
<dbReference type="KEGG" id="mbe:MBM_01372"/>
<name>K1WSU7_MARBU</name>